<dbReference type="Proteomes" id="UP000313988">
    <property type="component" value="Unassembled WGS sequence"/>
</dbReference>
<evidence type="ECO:0000313" key="4">
    <source>
        <dbReference type="Proteomes" id="UP000629870"/>
    </source>
</evidence>
<reference evidence="1 4" key="2">
    <citation type="submission" date="2020-08" db="EMBL/GenBank/DDBJ databases">
        <title>Genomic Encyclopedia of Type Strains, Phase IV (KMG-IV): sequencing the most valuable type-strain genomes for metagenomic binning, comparative biology and taxonomic classification.</title>
        <authorList>
            <person name="Goeker M."/>
        </authorList>
    </citation>
    <scope>NUCLEOTIDE SEQUENCE [LARGE SCALE GENOMIC DNA]</scope>
    <source>
        <strain evidence="1 4">DSM 12027</strain>
    </source>
</reference>
<dbReference type="EMBL" id="JACHEW010000004">
    <property type="protein sequence ID" value="MBB6015962.1"/>
    <property type="molecule type" value="Genomic_DNA"/>
</dbReference>
<dbReference type="AlphaFoldDB" id="A0A5C4Y9U7"/>
<sequence>MKTKQLIHLILGAFAAIEQEQDESPLKVIPLVINDVAEHIGILREIFRVESGILIEASDPTVRRASTVDLELKTAMEALFSSSPLAATLSLNVQLDSQMRVQTLINGNAAPSSEAEKALAGISNSLQFLASTDYPTACLIYKEAALENQAQDLIWQFLVTHLVSIGLGNIKRLFIIVDGALNYTRHTYPINSARFVLFPGYLSERNSFKVNKITIDRLANLRKDLPIVLFLGAGFSVSSKLMEGNDLRDIALQALIDPRKTMSPEERPGAFLRELIALRENREEDGETIGNLQNFARTLTLERVLSEEYRRGEGPIRSPTLRKFEEYNRKALQSRGMAVRNLQAIASHIIGSPDQKLIVAGVNFDTLVEHLSSDEFEVFATDQEFSHFPEYLSQYWEQPNAKIPYLKFHGSIDNFESVIATLSSTEVGLSREKSNAIEAILNLSEKIQWVFVGCSMRDVDLNRMYNSPQFSQKVIEYWVSPLIDDNVTRFITQYRRRSWEALRDKIKIEERMITETADVFMEYLKASISRQL</sequence>
<protein>
    <submittedName>
        <fullName evidence="2">Uncharacterized protein</fullName>
    </submittedName>
</protein>
<organism evidence="2 3">
    <name type="scientific">Deinococcus radiopugnans ATCC 19172</name>
    <dbReference type="NCBI Taxonomy" id="585398"/>
    <lineage>
        <taxon>Bacteria</taxon>
        <taxon>Thermotogati</taxon>
        <taxon>Deinococcota</taxon>
        <taxon>Deinococci</taxon>
        <taxon>Deinococcales</taxon>
        <taxon>Deinococcaceae</taxon>
        <taxon>Deinococcus</taxon>
    </lineage>
</organism>
<gene>
    <name evidence="2" type="ORF">FHR04_03360</name>
    <name evidence="1" type="ORF">HNQ04_001194</name>
</gene>
<dbReference type="RefSeq" id="WP_139400812.1">
    <property type="nucleotide sequence ID" value="NZ_JACHEW010000004.1"/>
</dbReference>
<dbReference type="EMBL" id="VDMO01000003">
    <property type="protein sequence ID" value="TNM72348.1"/>
    <property type="molecule type" value="Genomic_DNA"/>
</dbReference>
<evidence type="ECO:0000313" key="1">
    <source>
        <dbReference type="EMBL" id="MBB6015962.1"/>
    </source>
</evidence>
<name>A0A5C4Y9U7_9DEIO</name>
<keyword evidence="4" id="KW-1185">Reference proteome</keyword>
<evidence type="ECO:0000313" key="3">
    <source>
        <dbReference type="Proteomes" id="UP000313988"/>
    </source>
</evidence>
<evidence type="ECO:0000313" key="2">
    <source>
        <dbReference type="EMBL" id="TNM72348.1"/>
    </source>
</evidence>
<dbReference type="Pfam" id="PF13289">
    <property type="entry name" value="SIR2_2"/>
    <property type="match status" value="1"/>
</dbReference>
<dbReference type="Proteomes" id="UP000629870">
    <property type="component" value="Unassembled WGS sequence"/>
</dbReference>
<reference evidence="2 3" key="1">
    <citation type="submission" date="2019-06" db="EMBL/GenBank/DDBJ databases">
        <title>Genome sequence of Deinococcus radiopugnans ATCC 19172.</title>
        <authorList>
            <person name="Maclea K.S."/>
            <person name="Maynard C.R."/>
        </authorList>
    </citation>
    <scope>NUCLEOTIDE SEQUENCE [LARGE SCALE GENOMIC DNA]</scope>
    <source>
        <strain evidence="2 3">ATCC 19172</strain>
    </source>
</reference>
<comment type="caution">
    <text evidence="2">The sequence shown here is derived from an EMBL/GenBank/DDBJ whole genome shotgun (WGS) entry which is preliminary data.</text>
</comment>
<accession>A0A5C4Y9U7</accession>
<dbReference type="OrthoDB" id="5241047at2"/>
<proteinExistence type="predicted"/>